<organism evidence="2">
    <name type="scientific">Anguilla anguilla</name>
    <name type="common">European freshwater eel</name>
    <name type="synonym">Muraena anguilla</name>
    <dbReference type="NCBI Taxonomy" id="7936"/>
    <lineage>
        <taxon>Eukaryota</taxon>
        <taxon>Metazoa</taxon>
        <taxon>Chordata</taxon>
        <taxon>Craniata</taxon>
        <taxon>Vertebrata</taxon>
        <taxon>Euteleostomi</taxon>
        <taxon>Actinopterygii</taxon>
        <taxon>Neopterygii</taxon>
        <taxon>Teleostei</taxon>
        <taxon>Anguilliformes</taxon>
        <taxon>Anguillidae</taxon>
        <taxon>Anguilla</taxon>
    </lineage>
</organism>
<reference evidence="2" key="2">
    <citation type="journal article" date="2015" name="Fish Shellfish Immunol.">
        <title>Early steps in the European eel (Anguilla anguilla)-Vibrio vulnificus interaction in the gills: Role of the RtxA13 toxin.</title>
        <authorList>
            <person name="Callol A."/>
            <person name="Pajuelo D."/>
            <person name="Ebbesson L."/>
            <person name="Teles M."/>
            <person name="MacKenzie S."/>
            <person name="Amaro C."/>
        </authorList>
    </citation>
    <scope>NUCLEOTIDE SEQUENCE</scope>
</reference>
<reference evidence="2" key="1">
    <citation type="submission" date="2014-11" db="EMBL/GenBank/DDBJ databases">
        <authorList>
            <person name="Amaro Gonzalez C."/>
        </authorList>
    </citation>
    <scope>NUCLEOTIDE SEQUENCE</scope>
</reference>
<sequence length="21" mass="2359">MPRVSRPCEPTSCRKQVESPA</sequence>
<proteinExistence type="predicted"/>
<name>A0A0E9PCS6_ANGAN</name>
<protein>
    <submittedName>
        <fullName evidence="2">Uncharacterized protein</fullName>
    </submittedName>
</protein>
<feature type="region of interest" description="Disordered" evidence="1">
    <location>
        <begin position="1"/>
        <end position="21"/>
    </location>
</feature>
<dbReference type="AlphaFoldDB" id="A0A0E9PCS6"/>
<accession>A0A0E9PCS6</accession>
<evidence type="ECO:0000313" key="2">
    <source>
        <dbReference type="EMBL" id="JAH02304.1"/>
    </source>
</evidence>
<evidence type="ECO:0000256" key="1">
    <source>
        <dbReference type="SAM" id="MobiDB-lite"/>
    </source>
</evidence>
<dbReference type="EMBL" id="GBXM01106273">
    <property type="protein sequence ID" value="JAH02304.1"/>
    <property type="molecule type" value="Transcribed_RNA"/>
</dbReference>